<evidence type="ECO:0000313" key="3">
    <source>
        <dbReference type="EMBL" id="KAK1739049.1"/>
    </source>
</evidence>
<dbReference type="Proteomes" id="UP001224775">
    <property type="component" value="Unassembled WGS sequence"/>
</dbReference>
<evidence type="ECO:0000256" key="1">
    <source>
        <dbReference type="SAM" id="Coils"/>
    </source>
</evidence>
<sequence length="580" mass="65203">MKKRKANDGRVTADGTHDVDTSNNNDGDGFLSSWFGYFSGQRGGALSGSPNNDHFAQQSLSKMDRMEQIMMRVEEKLATVSSLESRCEQLEAQCSSLENLLVSTSQSTKEHIDRKYDSLYLHLEQKCDSLANILDTKVDSVHKKVERSLKFHEYNDMLVKNQDWEYSAAVNTADELIDYGYAYEEAGYIACSADQLRDITTKMRRGEFPRERNGNEKGVSMEMPDDDPIFSEAASDELLPHWKEFAVALKQFTPAINVLPDNCESFFTFSFVQMSHNAMLLIKEALIGKPFQKLTFVNNDNGDGAPGGMSVDAIISIVESNKRLRKLEIGRNRIGRVHIERLCSAVQNHALVQLDLSYCLAPGIGDEILTCLLTIGDLKLEKLVMSSNNITTAVGTLLADFLASNPRLKELVLEEDYLNDSDVALIANALRSNTTLKYLRIDSNNITKVGEESLRLVLYDESSLNAVADSNHTCTANLHRHWDLDLLGRNDIDYNPHDKWHINRGWKIYSILSSRNETMSNVQHFSDIDVKILPIMLEAVQTYATNVDDSKVKPLSIVYEVMRKWDKALTCTGAGNIIET</sequence>
<dbReference type="PANTHER" id="PTHR24114:SF2">
    <property type="entry name" value="F-BOX DOMAIN-CONTAINING PROTEIN-RELATED"/>
    <property type="match status" value="1"/>
</dbReference>
<dbReference type="Gene3D" id="3.80.10.10">
    <property type="entry name" value="Ribonuclease Inhibitor"/>
    <property type="match status" value="2"/>
</dbReference>
<comment type="caution">
    <text evidence="3">The sequence shown here is derived from an EMBL/GenBank/DDBJ whole genome shotgun (WGS) entry which is preliminary data.</text>
</comment>
<dbReference type="Pfam" id="PF13516">
    <property type="entry name" value="LRR_6"/>
    <property type="match status" value="1"/>
</dbReference>
<evidence type="ECO:0000256" key="2">
    <source>
        <dbReference type="SAM" id="MobiDB-lite"/>
    </source>
</evidence>
<dbReference type="AlphaFoldDB" id="A0AAD9DAM1"/>
<dbReference type="EMBL" id="JATAAI010000019">
    <property type="protein sequence ID" value="KAK1739049.1"/>
    <property type="molecule type" value="Genomic_DNA"/>
</dbReference>
<name>A0AAD9DAM1_9STRA</name>
<dbReference type="SMART" id="SM00368">
    <property type="entry name" value="LRR_RI"/>
    <property type="match status" value="4"/>
</dbReference>
<feature type="region of interest" description="Disordered" evidence="2">
    <location>
        <begin position="1"/>
        <end position="24"/>
    </location>
</feature>
<proteinExistence type="predicted"/>
<dbReference type="SUPFAM" id="SSF52047">
    <property type="entry name" value="RNI-like"/>
    <property type="match status" value="1"/>
</dbReference>
<gene>
    <name evidence="3" type="ORF">QTG54_010365</name>
</gene>
<reference evidence="3" key="1">
    <citation type="submission" date="2023-06" db="EMBL/GenBank/DDBJ databases">
        <title>Survivors Of The Sea: Transcriptome response of Skeletonema marinoi to long-term dormancy.</title>
        <authorList>
            <person name="Pinder M.I.M."/>
            <person name="Kourtchenko O."/>
            <person name="Robertson E.K."/>
            <person name="Larsson T."/>
            <person name="Maumus F."/>
            <person name="Osuna-Cruz C.M."/>
            <person name="Vancaester E."/>
            <person name="Stenow R."/>
            <person name="Vandepoele K."/>
            <person name="Ploug H."/>
            <person name="Bruchert V."/>
            <person name="Godhe A."/>
            <person name="Topel M."/>
        </authorList>
    </citation>
    <scope>NUCLEOTIDE SEQUENCE</scope>
    <source>
        <strain evidence="3">R05AC</strain>
    </source>
</reference>
<accession>A0AAD9DAM1</accession>
<dbReference type="InterPro" id="IPR001611">
    <property type="entry name" value="Leu-rich_rpt"/>
</dbReference>
<dbReference type="PANTHER" id="PTHR24114">
    <property type="entry name" value="LEUCINE RICH REPEAT FAMILY PROTEIN"/>
    <property type="match status" value="1"/>
</dbReference>
<dbReference type="InterPro" id="IPR052394">
    <property type="entry name" value="LRR-containing"/>
</dbReference>
<feature type="coiled-coil region" evidence="1">
    <location>
        <begin position="56"/>
        <end position="107"/>
    </location>
</feature>
<dbReference type="InterPro" id="IPR032675">
    <property type="entry name" value="LRR_dom_sf"/>
</dbReference>
<keyword evidence="4" id="KW-1185">Reference proteome</keyword>
<organism evidence="3 4">
    <name type="scientific">Skeletonema marinoi</name>
    <dbReference type="NCBI Taxonomy" id="267567"/>
    <lineage>
        <taxon>Eukaryota</taxon>
        <taxon>Sar</taxon>
        <taxon>Stramenopiles</taxon>
        <taxon>Ochrophyta</taxon>
        <taxon>Bacillariophyta</taxon>
        <taxon>Coscinodiscophyceae</taxon>
        <taxon>Thalassiosirophycidae</taxon>
        <taxon>Thalassiosirales</taxon>
        <taxon>Skeletonemataceae</taxon>
        <taxon>Skeletonema</taxon>
        <taxon>Skeletonema marinoi-dohrnii complex</taxon>
    </lineage>
</organism>
<keyword evidence="1" id="KW-0175">Coiled coil</keyword>
<protein>
    <submittedName>
        <fullName evidence="3">Leucine-rich repeat protein</fullName>
    </submittedName>
</protein>
<evidence type="ECO:0000313" key="4">
    <source>
        <dbReference type="Proteomes" id="UP001224775"/>
    </source>
</evidence>